<accession>A0ABW1K0K8</accession>
<evidence type="ECO:0000259" key="4">
    <source>
        <dbReference type="PROSITE" id="PS01124"/>
    </source>
</evidence>
<dbReference type="Pfam" id="PF12833">
    <property type="entry name" value="HTH_18"/>
    <property type="match status" value="1"/>
</dbReference>
<dbReference type="InterPro" id="IPR018060">
    <property type="entry name" value="HTH_AraC"/>
</dbReference>
<gene>
    <name evidence="5" type="ORF">ACFP3H_25960</name>
</gene>
<evidence type="ECO:0000256" key="2">
    <source>
        <dbReference type="ARBA" id="ARBA00023125"/>
    </source>
</evidence>
<dbReference type="InterPro" id="IPR009057">
    <property type="entry name" value="Homeodomain-like_sf"/>
</dbReference>
<dbReference type="SUPFAM" id="SSF46689">
    <property type="entry name" value="Homeodomain-like"/>
    <property type="match status" value="1"/>
</dbReference>
<keyword evidence="3" id="KW-0804">Transcription</keyword>
<dbReference type="InterPro" id="IPR050204">
    <property type="entry name" value="AraC_XylS_family_regulators"/>
</dbReference>
<name>A0ABW1K0K8_9NOCA</name>
<proteinExistence type="predicted"/>
<sequence length="260" mass="28342">MRPIMSERELDVGWDLARSTAMAGVSMDGFRDRESVGCEMRIVARPEVTVVIQFGDSPLTVDSPEQPRFDGLVAGLAPGIRQVRAERVECVELRMSPILAYRLLGVAAADPDGAVVGPDDIWGSAARLLREQLSETTTWAARFAVTTTFLAARETSRAVDPEVAACWERIVEHKGAVRVRELAELTGWSRQRVWSRFTAQVGVTPKRAAMVVRFRTAFDLLTAGRPVAEVAAACGYSDQSHLHRDMSTFAGITPGALATS</sequence>
<organism evidence="5 6">
    <name type="scientific">Nocardia lasii</name>
    <dbReference type="NCBI Taxonomy" id="1616107"/>
    <lineage>
        <taxon>Bacteria</taxon>
        <taxon>Bacillati</taxon>
        <taxon>Actinomycetota</taxon>
        <taxon>Actinomycetes</taxon>
        <taxon>Mycobacteriales</taxon>
        <taxon>Nocardiaceae</taxon>
        <taxon>Nocardia</taxon>
    </lineage>
</organism>
<evidence type="ECO:0000256" key="3">
    <source>
        <dbReference type="ARBA" id="ARBA00023163"/>
    </source>
</evidence>
<comment type="caution">
    <text evidence="5">The sequence shown here is derived from an EMBL/GenBank/DDBJ whole genome shotgun (WGS) entry which is preliminary data.</text>
</comment>
<dbReference type="RefSeq" id="WP_378609866.1">
    <property type="nucleotide sequence ID" value="NZ_JBHSQN010000017.1"/>
</dbReference>
<feature type="domain" description="HTH araC/xylS-type" evidence="4">
    <location>
        <begin position="161"/>
        <end position="260"/>
    </location>
</feature>
<dbReference type="PROSITE" id="PS01124">
    <property type="entry name" value="HTH_ARAC_FAMILY_2"/>
    <property type="match status" value="1"/>
</dbReference>
<dbReference type="PANTHER" id="PTHR46796:SF15">
    <property type="entry name" value="BLL1074 PROTEIN"/>
    <property type="match status" value="1"/>
</dbReference>
<dbReference type="PANTHER" id="PTHR46796">
    <property type="entry name" value="HTH-TYPE TRANSCRIPTIONAL ACTIVATOR RHAS-RELATED"/>
    <property type="match status" value="1"/>
</dbReference>
<keyword evidence="2" id="KW-0238">DNA-binding</keyword>
<dbReference type="SMART" id="SM00342">
    <property type="entry name" value="HTH_ARAC"/>
    <property type="match status" value="1"/>
</dbReference>
<keyword evidence="6" id="KW-1185">Reference proteome</keyword>
<dbReference type="Proteomes" id="UP001596223">
    <property type="component" value="Unassembled WGS sequence"/>
</dbReference>
<reference evidence="6" key="1">
    <citation type="journal article" date="2019" name="Int. J. Syst. Evol. Microbiol.">
        <title>The Global Catalogue of Microorganisms (GCM) 10K type strain sequencing project: providing services to taxonomists for standard genome sequencing and annotation.</title>
        <authorList>
            <consortium name="The Broad Institute Genomics Platform"/>
            <consortium name="The Broad Institute Genome Sequencing Center for Infectious Disease"/>
            <person name="Wu L."/>
            <person name="Ma J."/>
        </authorList>
    </citation>
    <scope>NUCLEOTIDE SEQUENCE [LARGE SCALE GENOMIC DNA]</scope>
    <source>
        <strain evidence="6">CCUG 36956</strain>
    </source>
</reference>
<evidence type="ECO:0000256" key="1">
    <source>
        <dbReference type="ARBA" id="ARBA00023015"/>
    </source>
</evidence>
<dbReference type="Gene3D" id="1.10.10.60">
    <property type="entry name" value="Homeodomain-like"/>
    <property type="match status" value="1"/>
</dbReference>
<evidence type="ECO:0000313" key="6">
    <source>
        <dbReference type="Proteomes" id="UP001596223"/>
    </source>
</evidence>
<dbReference type="EMBL" id="JBHSQN010000017">
    <property type="protein sequence ID" value="MFC6014514.1"/>
    <property type="molecule type" value="Genomic_DNA"/>
</dbReference>
<protein>
    <submittedName>
        <fullName evidence="5">Helix-turn-helix domain-containing protein</fullName>
    </submittedName>
</protein>
<evidence type="ECO:0000313" key="5">
    <source>
        <dbReference type="EMBL" id="MFC6014514.1"/>
    </source>
</evidence>
<keyword evidence="1" id="KW-0805">Transcription regulation</keyword>